<protein>
    <recommendedName>
        <fullName evidence="1">Tet-like 2OG-Fe(II) oxygenase domain-containing protein</fullName>
    </recommendedName>
</protein>
<accession>A0A2N5URW6</accession>
<evidence type="ECO:0000259" key="1">
    <source>
        <dbReference type="Pfam" id="PF20515"/>
    </source>
</evidence>
<dbReference type="Pfam" id="PF20515">
    <property type="entry name" value="2OG-FeII_Oxy_6"/>
    <property type="match status" value="1"/>
</dbReference>
<feature type="domain" description="Tet-like 2OG-Fe(II) oxygenase" evidence="1">
    <location>
        <begin position="484"/>
        <end position="686"/>
    </location>
</feature>
<dbReference type="AlphaFoldDB" id="A0A2N5URW6"/>
<organism evidence="2 3">
    <name type="scientific">Puccinia coronata f. sp. avenae</name>
    <dbReference type="NCBI Taxonomy" id="200324"/>
    <lineage>
        <taxon>Eukaryota</taxon>
        <taxon>Fungi</taxon>
        <taxon>Dikarya</taxon>
        <taxon>Basidiomycota</taxon>
        <taxon>Pucciniomycotina</taxon>
        <taxon>Pucciniomycetes</taxon>
        <taxon>Pucciniales</taxon>
        <taxon>Pucciniaceae</taxon>
        <taxon>Puccinia</taxon>
    </lineage>
</organism>
<name>A0A2N5URW6_9BASI</name>
<gene>
    <name evidence="2" type="ORF">PCASD_08839</name>
</gene>
<sequence length="687" mass="76555">MGIEPMPKRLPCHNGCINNQPAALILHGSSSIALILQPVTNLQPVTHTLTTRFQPVAPAPALLHRPHPCIACLLESLAGLYWSPAGIARTDPARRLVSVTHWTLAQSHRPTPFSLARSHSRTCLHSLALSHSLALACTLALACRLPGSHSLAGSQACTLVRLHARSLACTCLLARLHLLSRTCSQAGRLVRLYARTLARLYARTHARSLARSLALACSHARTRLLAPPRLALACRLAGSRACTLALLHSLARTSQARPRSQARTLVRSQARRLARLYARTLARSYACRHACTLALARLQPCPSSLGRLDPLAQRLAPPCANACQALETWAYAMITIVMNPCSRYKASKKNFNKKRGGKHIAATIASVTNLPQTSGTGVFDLPCTRLDLFPDITKDYCQRKKQLKLAKEKYKKYGGPKPSEETIVKRQPTLAEINAAYSIIKNPDLFYLFERGRVRVFDKKLNPDKTKSIIADIVFTNLKTISQQMRDDLDFFLAFLNTSKKFVNKVGSEGRSCGGSMWAIGWRKSMSGLEIVGQYVDTDAIDSNMEEWRQHIQDSERAGKIIWDLFYPIGNVALETNQQFMIEHNLPAFCDGHIPDTDSDNPRAKNFFSSNLTFTSEGFSNHPHKDSRDNDRLPFAFLMCLPTWKEDGRLAFESKGYNVKEGHFVFPEYQFGITFKPDTMVQMIFSQ</sequence>
<reference evidence="2 3" key="1">
    <citation type="submission" date="2017-11" db="EMBL/GenBank/DDBJ databases">
        <title>De novo assembly and phasing of dikaryotic genomes from two isolates of Puccinia coronata f. sp. avenae, the causal agent of oat crown rust.</title>
        <authorList>
            <person name="Miller M.E."/>
            <person name="Zhang Y."/>
            <person name="Omidvar V."/>
            <person name="Sperschneider J."/>
            <person name="Schwessinger B."/>
            <person name="Raley C."/>
            <person name="Palmer J.M."/>
            <person name="Garnica D."/>
            <person name="Upadhyaya N."/>
            <person name="Rathjen J."/>
            <person name="Taylor J.M."/>
            <person name="Park R.F."/>
            <person name="Dodds P.N."/>
            <person name="Hirsch C.D."/>
            <person name="Kianian S.F."/>
            <person name="Figueroa M."/>
        </authorList>
    </citation>
    <scope>NUCLEOTIDE SEQUENCE [LARGE SCALE GENOMIC DNA]</scope>
    <source>
        <strain evidence="2">12SD80</strain>
    </source>
</reference>
<dbReference type="InterPro" id="IPR046798">
    <property type="entry name" value="2OG-FeII_Oxy_6"/>
</dbReference>
<comment type="caution">
    <text evidence="2">The sequence shown here is derived from an EMBL/GenBank/DDBJ whole genome shotgun (WGS) entry which is preliminary data.</text>
</comment>
<evidence type="ECO:0000313" key="3">
    <source>
        <dbReference type="Proteomes" id="UP000235392"/>
    </source>
</evidence>
<dbReference type="Proteomes" id="UP000235392">
    <property type="component" value="Unassembled WGS sequence"/>
</dbReference>
<proteinExistence type="predicted"/>
<evidence type="ECO:0000313" key="2">
    <source>
        <dbReference type="EMBL" id="PLW40508.1"/>
    </source>
</evidence>
<dbReference type="EMBL" id="PGCI01000101">
    <property type="protein sequence ID" value="PLW40508.1"/>
    <property type="molecule type" value="Genomic_DNA"/>
</dbReference>